<name>A0ACC1CFG1_9NEOP</name>
<evidence type="ECO:0000313" key="2">
    <source>
        <dbReference type="Proteomes" id="UP000824533"/>
    </source>
</evidence>
<organism evidence="1 2">
    <name type="scientific">Dendrolimus kikuchii</name>
    <dbReference type="NCBI Taxonomy" id="765133"/>
    <lineage>
        <taxon>Eukaryota</taxon>
        <taxon>Metazoa</taxon>
        <taxon>Ecdysozoa</taxon>
        <taxon>Arthropoda</taxon>
        <taxon>Hexapoda</taxon>
        <taxon>Insecta</taxon>
        <taxon>Pterygota</taxon>
        <taxon>Neoptera</taxon>
        <taxon>Endopterygota</taxon>
        <taxon>Lepidoptera</taxon>
        <taxon>Glossata</taxon>
        <taxon>Ditrysia</taxon>
        <taxon>Bombycoidea</taxon>
        <taxon>Lasiocampidae</taxon>
        <taxon>Dendrolimus</taxon>
    </lineage>
</organism>
<evidence type="ECO:0000313" key="1">
    <source>
        <dbReference type="EMBL" id="KAJ0170318.1"/>
    </source>
</evidence>
<protein>
    <submittedName>
        <fullName evidence="1">Uncharacterized protein</fullName>
    </submittedName>
</protein>
<dbReference type="Proteomes" id="UP000824533">
    <property type="component" value="Linkage Group LG28"/>
</dbReference>
<gene>
    <name evidence="1" type="ORF">K1T71_014246</name>
</gene>
<accession>A0ACC1CFG1</accession>
<proteinExistence type="predicted"/>
<comment type="caution">
    <text evidence="1">The sequence shown here is derived from an EMBL/GenBank/DDBJ whole genome shotgun (WGS) entry which is preliminary data.</text>
</comment>
<reference evidence="1 2" key="1">
    <citation type="journal article" date="2021" name="Front. Genet.">
        <title>Chromosome-Level Genome Assembly Reveals Significant Gene Expansion in the Toll and IMD Signaling Pathways of Dendrolimus kikuchii.</title>
        <authorList>
            <person name="Zhou J."/>
            <person name="Wu P."/>
            <person name="Xiong Z."/>
            <person name="Liu N."/>
            <person name="Zhao N."/>
            <person name="Ji M."/>
            <person name="Qiu Y."/>
            <person name="Yang B."/>
        </authorList>
    </citation>
    <scope>NUCLEOTIDE SEQUENCE [LARGE SCALE GENOMIC DNA]</scope>
    <source>
        <strain evidence="1">Ann1</strain>
    </source>
</reference>
<dbReference type="EMBL" id="CM034414">
    <property type="protein sequence ID" value="KAJ0170318.1"/>
    <property type="molecule type" value="Genomic_DNA"/>
</dbReference>
<sequence length="172" mass="18215">MLTYIIISCILYNVQAQIVIPACATSPTPLMKSMPIIASPRAIPCTTLPERATPFLEYTPVTKSCCPAPVTLTSPCLSSCAPILSINSYLSTPVSPLENPFLPTTSLISPSVNPFLPISPILPMENPFLPAASPVSPLTSPFLALPLSGVGTSGCCSKCQYLRKIPIPPPYI</sequence>
<keyword evidence="2" id="KW-1185">Reference proteome</keyword>